<keyword evidence="6" id="KW-1185">Reference proteome</keyword>
<protein>
    <submittedName>
        <fullName evidence="5">Oligopeptide ABC transporter substrate-binding protein</fullName>
    </submittedName>
</protein>
<evidence type="ECO:0000313" key="6">
    <source>
        <dbReference type="Proteomes" id="UP000000417"/>
    </source>
</evidence>
<dbReference type="PANTHER" id="PTHR30290">
    <property type="entry name" value="PERIPLASMIC BINDING COMPONENT OF ABC TRANSPORTER"/>
    <property type="match status" value="1"/>
</dbReference>
<dbReference type="GO" id="GO:1904680">
    <property type="term" value="F:peptide transmembrane transporter activity"/>
    <property type="evidence" value="ECO:0007669"/>
    <property type="project" value="TreeGrafter"/>
</dbReference>
<dbReference type="HOGENOM" id="CLU_474601_0_0_9"/>
<evidence type="ECO:0000256" key="3">
    <source>
        <dbReference type="ARBA" id="ARBA00022729"/>
    </source>
</evidence>
<evidence type="ECO:0000256" key="2">
    <source>
        <dbReference type="ARBA" id="ARBA00022448"/>
    </source>
</evidence>
<evidence type="ECO:0000259" key="4">
    <source>
        <dbReference type="Pfam" id="PF00496"/>
    </source>
</evidence>
<dbReference type="Pfam" id="PF00496">
    <property type="entry name" value="SBP_bac_5"/>
    <property type="match status" value="1"/>
</dbReference>
<reference evidence="5 6" key="1">
    <citation type="journal article" date="2004" name="Nucleic Acids Res.">
        <title>Genome sequence of Symbiobacterium thermophilum, an uncultivable bacterium that depends on microbial commensalism.</title>
        <authorList>
            <person name="Ueda K."/>
            <person name="Yamashita A."/>
            <person name="Ishikawa J."/>
            <person name="Shimada M."/>
            <person name="Watsuji T."/>
            <person name="Morimura K."/>
            <person name="Ikeda H."/>
            <person name="Hattori M."/>
            <person name="Beppu T."/>
        </authorList>
    </citation>
    <scope>NUCLEOTIDE SEQUENCE [LARGE SCALE GENOMIC DNA]</scope>
    <source>
        <strain evidence="6">T / IAM 14863</strain>
    </source>
</reference>
<accession>Q67QF1</accession>
<proteinExistence type="inferred from homology"/>
<dbReference type="InterPro" id="IPR000914">
    <property type="entry name" value="SBP_5_dom"/>
</dbReference>
<evidence type="ECO:0000313" key="5">
    <source>
        <dbReference type="EMBL" id="BAD40092.1"/>
    </source>
</evidence>
<dbReference type="SUPFAM" id="SSF53850">
    <property type="entry name" value="Periplasmic binding protein-like II"/>
    <property type="match status" value="2"/>
</dbReference>
<dbReference type="GO" id="GO:0015833">
    <property type="term" value="P:peptide transport"/>
    <property type="evidence" value="ECO:0007669"/>
    <property type="project" value="TreeGrafter"/>
</dbReference>
<keyword evidence="3" id="KW-0732">Signal</keyword>
<dbReference type="EMBL" id="AP006840">
    <property type="protein sequence ID" value="BAD40092.1"/>
    <property type="molecule type" value="Genomic_DNA"/>
</dbReference>
<dbReference type="STRING" id="292459.STH1107"/>
<dbReference type="Gene3D" id="3.10.105.10">
    <property type="entry name" value="Dipeptide-binding Protein, Domain 3"/>
    <property type="match status" value="2"/>
</dbReference>
<dbReference type="KEGG" id="sth:STH1107"/>
<dbReference type="Gene3D" id="3.40.190.10">
    <property type="entry name" value="Periplasmic binding protein-like II"/>
    <property type="match status" value="2"/>
</dbReference>
<comment type="similarity">
    <text evidence="1">Belongs to the bacterial solute-binding protein 5 family.</text>
</comment>
<keyword evidence="2" id="KW-0813">Transport</keyword>
<dbReference type="AlphaFoldDB" id="Q67QF1"/>
<dbReference type="InterPro" id="IPR039424">
    <property type="entry name" value="SBP_5"/>
</dbReference>
<dbReference type="eggNOG" id="COG0747">
    <property type="taxonomic scope" value="Bacteria"/>
</dbReference>
<evidence type="ECO:0000256" key="1">
    <source>
        <dbReference type="ARBA" id="ARBA00005695"/>
    </source>
</evidence>
<dbReference type="Proteomes" id="UP000000417">
    <property type="component" value="Chromosome"/>
</dbReference>
<name>Q67QF1_SYMTH</name>
<sequence length="594" mass="65864">MGPGGSCPTIPIPARGAEGVWRGTVESSNLSDLCKLEDGARPPPSRAERRRAYILRRREDKEEGEELQTRGRAIRLVAAAMAAGLLVTAGCSSGQRSDPGETQQTQGRRLSITIDTFQGRIPEAEAVANYLRQVGVQAEVRIWEKNALLAEIQQGTRMAYTQDWGSSTFDPYDLAVPKLKTGDRGNYSFYSNPEVDRLLDEGASGTDPEARRRAYEQAQQILIEDAPWIFGYYMDVVEATTADVVGFVPAMDSRINLHDVSRTGADSLVVGMRTDRLQSLDPANHRDRDTETVIRNIYDGLVTRTPHGEVVPELAESWEQPDPTTYIFKLKQGVKFHDGSEMTADDVVFTFERIMAPDGIDGQQSPRLGLLGPLKSVEKLGDYEVKFTLEYPFPTWLQLLPHTQIVSKAHVERMGSSQALSANPMGTGPFKFVRGQVDSEIVLERFDDYYGGSDALTPVGPAPLKTVTFRMIPEPSTRVAALKAGEVHIIQEVPIDQIPLLESDPNVRVHTTQGTRLYMIELNNNLIPDARVRRALNHAIDWDTILREIYGGRAHRVATAMLPSGFGYDPTVEPLKYDPELAKQLLQEAGYATD</sequence>
<dbReference type="CDD" id="cd00995">
    <property type="entry name" value="PBP2_NikA_DppA_OppA_like"/>
    <property type="match status" value="1"/>
</dbReference>
<dbReference type="PANTHER" id="PTHR30290:SF9">
    <property type="entry name" value="OLIGOPEPTIDE-BINDING PROTEIN APPA"/>
    <property type="match status" value="1"/>
</dbReference>
<feature type="domain" description="Solute-binding protein family 5" evidence="4">
    <location>
        <begin position="309"/>
        <end position="592"/>
    </location>
</feature>
<organism evidence="5 6">
    <name type="scientific">Symbiobacterium thermophilum (strain DSM 24528 / JCM 14929 / IAM 14863 / T)</name>
    <dbReference type="NCBI Taxonomy" id="292459"/>
    <lineage>
        <taxon>Bacteria</taxon>
        <taxon>Bacillati</taxon>
        <taxon>Bacillota</taxon>
        <taxon>Clostridia</taxon>
        <taxon>Eubacteriales</taxon>
        <taxon>Symbiobacteriaceae</taxon>
        <taxon>Symbiobacterium</taxon>
    </lineage>
</organism>
<gene>
    <name evidence="5" type="ordered locus">STH1107</name>
</gene>
<dbReference type="Gene3D" id="3.90.76.10">
    <property type="entry name" value="Dipeptide-binding Protein, Domain 1"/>
    <property type="match status" value="1"/>
</dbReference>